<dbReference type="AlphaFoldDB" id="A0AAV7RGP1"/>
<dbReference type="EMBL" id="JANPWB010000009">
    <property type="protein sequence ID" value="KAJ1151163.1"/>
    <property type="molecule type" value="Genomic_DNA"/>
</dbReference>
<comment type="caution">
    <text evidence="1">The sequence shown here is derived from an EMBL/GenBank/DDBJ whole genome shotgun (WGS) entry which is preliminary data.</text>
</comment>
<name>A0AAV7RGP1_PLEWA</name>
<sequence>MYERSSNKQKMERLMRKRLAETQKQLTLLTPTTQLAAMWAFTGLVMADLFLKATFSCPLFLFMFLGRNAGRELSVLSCFGLHRRNKTTVRSHGACPGGCQRS</sequence>
<keyword evidence="2" id="KW-1185">Reference proteome</keyword>
<evidence type="ECO:0000313" key="2">
    <source>
        <dbReference type="Proteomes" id="UP001066276"/>
    </source>
</evidence>
<reference evidence="1" key="1">
    <citation type="journal article" date="2022" name="bioRxiv">
        <title>Sequencing and chromosome-scale assembly of the giantPleurodeles waltlgenome.</title>
        <authorList>
            <person name="Brown T."/>
            <person name="Elewa A."/>
            <person name="Iarovenko S."/>
            <person name="Subramanian E."/>
            <person name="Araus A.J."/>
            <person name="Petzold A."/>
            <person name="Susuki M."/>
            <person name="Suzuki K.-i.T."/>
            <person name="Hayashi T."/>
            <person name="Toyoda A."/>
            <person name="Oliveira C."/>
            <person name="Osipova E."/>
            <person name="Leigh N.D."/>
            <person name="Simon A."/>
            <person name="Yun M.H."/>
        </authorList>
    </citation>
    <scope>NUCLEOTIDE SEQUENCE</scope>
    <source>
        <strain evidence="1">20211129_DDA</strain>
        <tissue evidence="1">Liver</tissue>
    </source>
</reference>
<gene>
    <name evidence="1" type="ORF">NDU88_003950</name>
</gene>
<organism evidence="1 2">
    <name type="scientific">Pleurodeles waltl</name>
    <name type="common">Iberian ribbed newt</name>
    <dbReference type="NCBI Taxonomy" id="8319"/>
    <lineage>
        <taxon>Eukaryota</taxon>
        <taxon>Metazoa</taxon>
        <taxon>Chordata</taxon>
        <taxon>Craniata</taxon>
        <taxon>Vertebrata</taxon>
        <taxon>Euteleostomi</taxon>
        <taxon>Amphibia</taxon>
        <taxon>Batrachia</taxon>
        <taxon>Caudata</taxon>
        <taxon>Salamandroidea</taxon>
        <taxon>Salamandridae</taxon>
        <taxon>Pleurodelinae</taxon>
        <taxon>Pleurodeles</taxon>
    </lineage>
</organism>
<accession>A0AAV7RGP1</accession>
<protein>
    <submittedName>
        <fullName evidence="1">Uncharacterized protein</fullName>
    </submittedName>
</protein>
<proteinExistence type="predicted"/>
<dbReference type="Proteomes" id="UP001066276">
    <property type="component" value="Chromosome 5"/>
</dbReference>
<evidence type="ECO:0000313" key="1">
    <source>
        <dbReference type="EMBL" id="KAJ1151163.1"/>
    </source>
</evidence>